<dbReference type="EMBL" id="JAGETV010000007">
    <property type="protein sequence ID" value="MBO1927124.1"/>
    <property type="molecule type" value="Genomic_DNA"/>
</dbReference>
<dbReference type="PANTHER" id="PTHR31527:SF0">
    <property type="entry name" value="RE64534P"/>
    <property type="match status" value="1"/>
</dbReference>
<protein>
    <submittedName>
        <fullName evidence="2">Urea carboxylase-associated family protein</fullName>
    </submittedName>
</protein>
<dbReference type="PANTHER" id="PTHR31527">
    <property type="entry name" value="RE64534P"/>
    <property type="match status" value="1"/>
</dbReference>
<feature type="domain" description="DUF1989" evidence="1">
    <location>
        <begin position="19"/>
        <end position="188"/>
    </location>
</feature>
<evidence type="ECO:0000259" key="1">
    <source>
        <dbReference type="Pfam" id="PF09347"/>
    </source>
</evidence>
<proteinExistence type="predicted"/>
<evidence type="ECO:0000313" key="2">
    <source>
        <dbReference type="EMBL" id="MBO1927124.1"/>
    </source>
</evidence>
<gene>
    <name evidence="2" type="ORF">J3998_06000</name>
</gene>
<sequence>MTQAAASETYQGHIWTESFPGGAHWSGVIRRGTVLRITDINGAANVSMLINNLEVKNERYNMPDTLKAQKTAFLTVPNMCFSDMGRVMCSVIADTCGWHDTIGGISNAASVKKKYGEKDYQQAHNDYYKNGFENLLNELEKWGLGTNDIMPTVNWFSKVRVSDEGTMEFIEGNSKAGDYVDLRFEMDSIVSLSFAQHPMDPNPEYAPQPIELSVFKANPVAQDDPCRLHRGENERAYYNTKVYYGENPND</sequence>
<name>A0ABS3Q478_9GAMM</name>
<dbReference type="InterPro" id="IPR018959">
    <property type="entry name" value="DUF1989"/>
</dbReference>
<reference evidence="2 3" key="1">
    <citation type="submission" date="2021-03" db="EMBL/GenBank/DDBJ databases">
        <title>Thiomicrorhabdus sp.nov.,novel sulfur-oxidizing bacteria isolated from coastal sediment.</title>
        <authorList>
            <person name="Liu X."/>
        </authorList>
    </citation>
    <scope>NUCLEOTIDE SEQUENCE [LARGE SCALE GENOMIC DNA]</scope>
    <source>
        <strain evidence="2 3">6S2-11</strain>
    </source>
</reference>
<dbReference type="RefSeq" id="WP_208148570.1">
    <property type="nucleotide sequence ID" value="NZ_JAGETV010000007.1"/>
</dbReference>
<dbReference type="InterPro" id="IPR017792">
    <property type="entry name" value="UAAP1"/>
</dbReference>
<dbReference type="Proteomes" id="UP000664835">
    <property type="component" value="Unassembled WGS sequence"/>
</dbReference>
<accession>A0ABS3Q478</accession>
<keyword evidence="3" id="KW-1185">Reference proteome</keyword>
<dbReference type="NCBIfam" id="TIGR03425">
    <property type="entry name" value="urea_degr_2"/>
    <property type="match status" value="1"/>
</dbReference>
<dbReference type="Pfam" id="PF09347">
    <property type="entry name" value="DUF1989"/>
    <property type="match status" value="1"/>
</dbReference>
<organism evidence="2 3">
    <name type="scientific">Thiomicrorhabdus marina</name>
    <dbReference type="NCBI Taxonomy" id="2818442"/>
    <lineage>
        <taxon>Bacteria</taxon>
        <taxon>Pseudomonadati</taxon>
        <taxon>Pseudomonadota</taxon>
        <taxon>Gammaproteobacteria</taxon>
        <taxon>Thiotrichales</taxon>
        <taxon>Piscirickettsiaceae</taxon>
        <taxon>Thiomicrorhabdus</taxon>
    </lineage>
</organism>
<evidence type="ECO:0000313" key="3">
    <source>
        <dbReference type="Proteomes" id="UP000664835"/>
    </source>
</evidence>
<comment type="caution">
    <text evidence="2">The sequence shown here is derived from an EMBL/GenBank/DDBJ whole genome shotgun (WGS) entry which is preliminary data.</text>
</comment>